<dbReference type="FunFam" id="3.30.200.20:FF:000146">
    <property type="entry name" value="receptor-like serine/threonine-protein kinase ALE2"/>
    <property type="match status" value="1"/>
</dbReference>
<evidence type="ECO:0000256" key="4">
    <source>
        <dbReference type="ARBA" id="ARBA00022777"/>
    </source>
</evidence>
<dbReference type="InterPro" id="IPR057597">
    <property type="entry name" value="ALE2_N"/>
</dbReference>
<dbReference type="FunFam" id="1.10.510.10:FF:000051">
    <property type="entry name" value="Receptor-like serine/threonine-protein kinase ALE2"/>
    <property type="match status" value="1"/>
</dbReference>
<evidence type="ECO:0000256" key="8">
    <source>
        <dbReference type="SAM" id="Phobius"/>
    </source>
</evidence>
<dbReference type="EMBL" id="JAMRDG010000002">
    <property type="protein sequence ID" value="KAJ3684731.1"/>
    <property type="molecule type" value="Genomic_DNA"/>
</dbReference>
<keyword evidence="2" id="KW-0808">Transferase</keyword>
<dbReference type="Pfam" id="PF23180">
    <property type="entry name" value="ALE2_N"/>
    <property type="match status" value="1"/>
</dbReference>
<dbReference type="Gene3D" id="1.10.510.10">
    <property type="entry name" value="Transferase(Phosphotransferase) domain 1"/>
    <property type="match status" value="1"/>
</dbReference>
<dbReference type="PROSITE" id="PS00108">
    <property type="entry name" value="PROTEIN_KINASE_ST"/>
    <property type="match status" value="1"/>
</dbReference>
<feature type="binding site" evidence="6">
    <location>
        <position position="726"/>
    </location>
    <ligand>
        <name>ATP</name>
        <dbReference type="ChEBI" id="CHEBI:30616"/>
    </ligand>
</feature>
<organism evidence="10 11">
    <name type="scientific">Rhynchospora tenuis</name>
    <dbReference type="NCBI Taxonomy" id="198213"/>
    <lineage>
        <taxon>Eukaryota</taxon>
        <taxon>Viridiplantae</taxon>
        <taxon>Streptophyta</taxon>
        <taxon>Embryophyta</taxon>
        <taxon>Tracheophyta</taxon>
        <taxon>Spermatophyta</taxon>
        <taxon>Magnoliopsida</taxon>
        <taxon>Liliopsida</taxon>
        <taxon>Poales</taxon>
        <taxon>Cyperaceae</taxon>
        <taxon>Cyperoideae</taxon>
        <taxon>Rhynchosporeae</taxon>
        <taxon>Rhynchospora</taxon>
    </lineage>
</organism>
<dbReference type="SUPFAM" id="SSF56112">
    <property type="entry name" value="Protein kinase-like (PK-like)"/>
    <property type="match status" value="1"/>
</dbReference>
<dbReference type="InterPro" id="IPR017441">
    <property type="entry name" value="Protein_kinase_ATP_BS"/>
</dbReference>
<feature type="compositionally biased region" description="Low complexity" evidence="7">
    <location>
        <begin position="228"/>
        <end position="243"/>
    </location>
</feature>
<dbReference type="GO" id="GO:0005524">
    <property type="term" value="F:ATP binding"/>
    <property type="evidence" value="ECO:0007669"/>
    <property type="project" value="UniProtKB-UniRule"/>
</dbReference>
<protein>
    <recommendedName>
        <fullName evidence="9">Protein kinase domain-containing protein</fullName>
    </recommendedName>
</protein>
<dbReference type="InterPro" id="IPR001245">
    <property type="entry name" value="Ser-Thr/Tyr_kinase_cat_dom"/>
</dbReference>
<keyword evidence="3 6" id="KW-0547">Nucleotide-binding</keyword>
<evidence type="ECO:0000259" key="9">
    <source>
        <dbReference type="PROSITE" id="PS50011"/>
    </source>
</evidence>
<proteinExistence type="predicted"/>
<dbReference type="PROSITE" id="PS50011">
    <property type="entry name" value="PROTEIN_KINASE_DOM"/>
    <property type="match status" value="1"/>
</dbReference>
<gene>
    <name evidence="10" type="ORF">LUZ61_013895</name>
</gene>
<feature type="compositionally biased region" description="Polar residues" evidence="7">
    <location>
        <begin position="210"/>
        <end position="219"/>
    </location>
</feature>
<evidence type="ECO:0000313" key="10">
    <source>
        <dbReference type="EMBL" id="KAJ3684731.1"/>
    </source>
</evidence>
<reference evidence="10 11" key="1">
    <citation type="journal article" date="2022" name="Cell">
        <title>Repeat-based holocentromeres influence genome architecture and karyotype evolution.</title>
        <authorList>
            <person name="Hofstatter P.G."/>
            <person name="Thangavel G."/>
            <person name="Lux T."/>
            <person name="Neumann P."/>
            <person name="Vondrak T."/>
            <person name="Novak P."/>
            <person name="Zhang M."/>
            <person name="Costa L."/>
            <person name="Castellani M."/>
            <person name="Scott A."/>
            <person name="Toegelov H."/>
            <person name="Fuchs J."/>
            <person name="Mata-Sucre Y."/>
            <person name="Dias Y."/>
            <person name="Vanzela A.L.L."/>
            <person name="Huettel B."/>
            <person name="Almeida C.C.S."/>
            <person name="Simkova H."/>
            <person name="Souza G."/>
            <person name="Pedrosa-Harand A."/>
            <person name="Macas J."/>
            <person name="Mayer K.F.X."/>
            <person name="Houben A."/>
            <person name="Marques A."/>
        </authorList>
    </citation>
    <scope>NUCLEOTIDE SEQUENCE [LARGE SCALE GENOMIC DNA]</scope>
    <source>
        <strain evidence="10">RhyTen1mFocal</strain>
    </source>
</reference>
<comment type="caution">
    <text evidence="10">The sequence shown here is derived from an EMBL/GenBank/DDBJ whole genome shotgun (WGS) entry which is preliminary data.</text>
</comment>
<keyword evidence="8" id="KW-1133">Transmembrane helix</keyword>
<dbReference type="GO" id="GO:0004674">
    <property type="term" value="F:protein serine/threonine kinase activity"/>
    <property type="evidence" value="ECO:0007669"/>
    <property type="project" value="UniProtKB-KW"/>
</dbReference>
<evidence type="ECO:0000256" key="2">
    <source>
        <dbReference type="ARBA" id="ARBA00022679"/>
    </source>
</evidence>
<keyword evidence="5 6" id="KW-0067">ATP-binding</keyword>
<sequence>MGRKKRHKLGCAFVLGVLVISLAIYEFRGEFTMPPLTPLITRRKLLTQHMWAPPNDVTTAINHLQMLSPMISPLPGDAPHEPPGTRESAPTAQSAAPPIQSVSPPIHSPAPISPSPGVIQAPNVPTFSVPSPPSKTSIPKASPVSSPPLPNPPPLIASSPVVSQHVLPPVQSSPPKEHTMSPAPIPSTPNHENHMIHNFAASPPPKEVSNHISKPNSSHVEVHGHAVSPTGTSTPTTIVSPSPLKTPVGLSRNNTLQGRGRASSPVPTSPTQHRERAQGPVSAPPKMTSRHFSHYNNSHEADGPLISPATHKGKNATHTLHKPRISDAVSPTGSALPVSSPTPAPAVQFHQRKQKEPSSLAPSTPPLPPKNWHKHHSPPISTPVPSISPSPVHSANGEEEAPTPAPTSSRVLPYKHHKHRGAVHAPVLSPMALPQSIRALPPPPPNQDCTPLSCGDPYTNSPPGSPCTCVLPIKVGLRLSLSLYKFFNLVSELAQEIASGVKLKQSQVRVMGANAATEDADKTVVLVDLVPLGQKFDNITALLVFDKFMHKEVYINPSYFGNYAVLYVIYPGLPPSPPVAPDGGMGNGNRGTTEHPLAADISKQREKQKAGIIAIIILSSVFALVLFVVIAWFVIFKLRYGRHPPEHTPSSLTKASGAPFLTSQPSSITASFNSNMVTYKGTAKTFTLFEMERATNGFDESRLIGEGGFGRVYEGILGDGKHVAVKVLKRDDQQGSREFMAEVEMLSRLHHRNLVRLIGICTQENLRCLVYELVPNGSVESHLHGADKEMGPLDWDARLKIALGAARALAYLHEDSSPRVIHRDFKSSNILLEHDFTPKVSDFGLARAALGKDNEHISTRVMGTFGYVAPEYAMTGHLLVKSDVYSYGVVLLELLTGRKPVDMFRPPGQENLVTWARPLLTNQEGLESIADPSLGTVPFDSLARVAAIASMCVQPEVDQRPFMGEVVQALKLVCNEGNEHSKAASETDTSENVTSTSLEMGVFGAASSSPRFERDGSGSFRVYLGSGPLKTGHEVKAWERGSSSQRGVASRFGMDMEGSERYL</sequence>
<dbReference type="InterPro" id="IPR000719">
    <property type="entry name" value="Prot_kinase_dom"/>
</dbReference>
<keyword evidence="1" id="KW-0723">Serine/threonine-protein kinase</keyword>
<feature type="region of interest" description="Disordered" evidence="7">
    <location>
        <begin position="69"/>
        <end position="411"/>
    </location>
</feature>
<dbReference type="AlphaFoldDB" id="A0AAD5W9L8"/>
<feature type="compositionally biased region" description="Polar residues" evidence="7">
    <location>
        <begin position="123"/>
        <end position="139"/>
    </location>
</feature>
<evidence type="ECO:0000256" key="1">
    <source>
        <dbReference type="ARBA" id="ARBA00022527"/>
    </source>
</evidence>
<feature type="compositionally biased region" description="Pro residues" evidence="7">
    <location>
        <begin position="145"/>
        <end position="155"/>
    </location>
</feature>
<feature type="transmembrane region" description="Helical" evidence="8">
    <location>
        <begin position="612"/>
        <end position="635"/>
    </location>
</feature>
<dbReference type="Pfam" id="PF07714">
    <property type="entry name" value="PK_Tyr_Ser-Thr"/>
    <property type="match status" value="1"/>
</dbReference>
<evidence type="ECO:0000256" key="6">
    <source>
        <dbReference type="PROSITE-ProRule" id="PRU10141"/>
    </source>
</evidence>
<evidence type="ECO:0000256" key="5">
    <source>
        <dbReference type="ARBA" id="ARBA00022840"/>
    </source>
</evidence>
<dbReference type="InterPro" id="IPR008271">
    <property type="entry name" value="Ser/Thr_kinase_AS"/>
</dbReference>
<dbReference type="PROSITE" id="PS00107">
    <property type="entry name" value="PROTEIN_KINASE_ATP"/>
    <property type="match status" value="1"/>
</dbReference>
<evidence type="ECO:0000256" key="3">
    <source>
        <dbReference type="ARBA" id="ARBA00022741"/>
    </source>
</evidence>
<keyword evidence="8" id="KW-0812">Transmembrane</keyword>
<feature type="compositionally biased region" description="Basic residues" evidence="7">
    <location>
        <begin position="311"/>
        <end position="323"/>
    </location>
</feature>
<dbReference type="CDD" id="cd14066">
    <property type="entry name" value="STKc_IRAK"/>
    <property type="match status" value="1"/>
</dbReference>
<accession>A0AAD5W9L8</accession>
<dbReference type="PANTHER" id="PTHR47989">
    <property type="entry name" value="OS01G0750732 PROTEIN"/>
    <property type="match status" value="1"/>
</dbReference>
<feature type="compositionally biased region" description="Polar residues" evidence="7">
    <location>
        <begin position="329"/>
        <end position="341"/>
    </location>
</feature>
<name>A0AAD5W9L8_9POAL</name>
<dbReference type="PANTHER" id="PTHR47989:SF45">
    <property type="entry name" value="OS01G0709500 PROTEIN"/>
    <property type="match status" value="1"/>
</dbReference>
<evidence type="ECO:0000313" key="11">
    <source>
        <dbReference type="Proteomes" id="UP001210211"/>
    </source>
</evidence>
<dbReference type="Proteomes" id="UP001210211">
    <property type="component" value="Unassembled WGS sequence"/>
</dbReference>
<evidence type="ECO:0000256" key="7">
    <source>
        <dbReference type="SAM" id="MobiDB-lite"/>
    </source>
</evidence>
<dbReference type="InterPro" id="IPR011009">
    <property type="entry name" value="Kinase-like_dom_sf"/>
</dbReference>
<dbReference type="Gene3D" id="3.30.200.20">
    <property type="entry name" value="Phosphorylase Kinase, domain 1"/>
    <property type="match status" value="1"/>
</dbReference>
<keyword evidence="8" id="KW-0472">Membrane</keyword>
<keyword evidence="11" id="KW-1185">Reference proteome</keyword>
<keyword evidence="4" id="KW-0418">Kinase</keyword>
<feature type="domain" description="Protein kinase" evidence="9">
    <location>
        <begin position="698"/>
        <end position="973"/>
    </location>
</feature>